<accession>A0A0E0CHL2</accession>
<sequence>MDGSFGVSLCFVWLFKEMYEPRCWCQEIPLESGLRFAQIKGLSDWAFQCRGCKFASNSGNLHKLQICLQGSGETSSFFIWRDILACFVKGKKNTNS</sequence>
<name>A0A0E0CHL2_9ORYZ</name>
<evidence type="ECO:0000313" key="1">
    <source>
        <dbReference type="EnsemblPlants" id="OMERI02G09120.1"/>
    </source>
</evidence>
<dbReference type="EnsemblPlants" id="OMERI02G09120.1">
    <property type="protein sequence ID" value="OMERI02G09120.1"/>
    <property type="gene ID" value="OMERI02G09120"/>
</dbReference>
<proteinExistence type="predicted"/>
<reference evidence="1" key="2">
    <citation type="submission" date="2018-05" db="EMBL/GenBank/DDBJ databases">
        <title>OmerRS3 (Oryza meridionalis Reference Sequence Version 3).</title>
        <authorList>
            <person name="Zhang J."/>
            <person name="Kudrna D."/>
            <person name="Lee S."/>
            <person name="Talag J."/>
            <person name="Welchert J."/>
            <person name="Wing R.A."/>
        </authorList>
    </citation>
    <scope>NUCLEOTIDE SEQUENCE [LARGE SCALE GENOMIC DNA]</scope>
    <source>
        <strain evidence="1">cv. OR44</strain>
    </source>
</reference>
<dbReference type="Gramene" id="OMERI02G09120.1">
    <property type="protein sequence ID" value="OMERI02G09120.1"/>
    <property type="gene ID" value="OMERI02G09120"/>
</dbReference>
<evidence type="ECO:0000313" key="2">
    <source>
        <dbReference type="Proteomes" id="UP000008021"/>
    </source>
</evidence>
<organism evidence="1">
    <name type="scientific">Oryza meridionalis</name>
    <dbReference type="NCBI Taxonomy" id="40149"/>
    <lineage>
        <taxon>Eukaryota</taxon>
        <taxon>Viridiplantae</taxon>
        <taxon>Streptophyta</taxon>
        <taxon>Embryophyta</taxon>
        <taxon>Tracheophyta</taxon>
        <taxon>Spermatophyta</taxon>
        <taxon>Magnoliopsida</taxon>
        <taxon>Liliopsida</taxon>
        <taxon>Poales</taxon>
        <taxon>Poaceae</taxon>
        <taxon>BOP clade</taxon>
        <taxon>Oryzoideae</taxon>
        <taxon>Oryzeae</taxon>
        <taxon>Oryzinae</taxon>
        <taxon>Oryza</taxon>
    </lineage>
</organism>
<keyword evidence="2" id="KW-1185">Reference proteome</keyword>
<protein>
    <submittedName>
        <fullName evidence="1">Uncharacterized protein</fullName>
    </submittedName>
</protein>
<dbReference type="Proteomes" id="UP000008021">
    <property type="component" value="Chromosome 2"/>
</dbReference>
<dbReference type="AlphaFoldDB" id="A0A0E0CHL2"/>
<dbReference type="HOGENOM" id="CLU_2363268_0_0_1"/>
<reference evidence="1" key="1">
    <citation type="submission" date="2015-04" db="UniProtKB">
        <authorList>
            <consortium name="EnsemblPlants"/>
        </authorList>
    </citation>
    <scope>IDENTIFICATION</scope>
</reference>